<evidence type="ECO:0000256" key="2">
    <source>
        <dbReference type="SAM" id="SignalP"/>
    </source>
</evidence>
<organism evidence="3 4">
    <name type="scientific">Paramylibacter ulvae</name>
    <dbReference type="NCBI Taxonomy" id="1651968"/>
    <lineage>
        <taxon>Bacteria</taxon>
        <taxon>Pseudomonadati</taxon>
        <taxon>Pseudomonadota</taxon>
        <taxon>Alphaproteobacteria</taxon>
        <taxon>Rhodobacterales</taxon>
        <taxon>Paracoccaceae</taxon>
        <taxon>Paramylibacter</taxon>
    </lineage>
</organism>
<dbReference type="Proteomes" id="UP000634455">
    <property type="component" value="Unassembled WGS sequence"/>
</dbReference>
<evidence type="ECO:0000313" key="4">
    <source>
        <dbReference type="Proteomes" id="UP000634455"/>
    </source>
</evidence>
<keyword evidence="4" id="KW-1185">Reference proteome</keyword>
<feature type="compositionally biased region" description="Polar residues" evidence="1">
    <location>
        <begin position="113"/>
        <end position="123"/>
    </location>
</feature>
<sequence>MNRRQFSQSIAALFAAPALPTAALATPVAQTAVPSMAYCWADYLTRMHKVCSPQMLAPFLRIDQSTAKLIHAQLIAENYLTASGAAHPNLVARQPKSIPHAASKTVEPKQQAKRTNTTNTPQPHEQPRNAVQDDIPALAEIWEQNSDQPCEDINTYLHTELANTIVIGAIGAPVGFYIHNGTSICHLFAQTADAETTLRDHANATVLGDQSPHTLSDQEPML</sequence>
<feature type="signal peptide" evidence="2">
    <location>
        <begin position="1"/>
        <end position="25"/>
    </location>
</feature>
<accession>A0ABQ3D0E9</accession>
<feature type="region of interest" description="Disordered" evidence="1">
    <location>
        <begin position="98"/>
        <end position="129"/>
    </location>
</feature>
<evidence type="ECO:0000256" key="1">
    <source>
        <dbReference type="SAM" id="MobiDB-lite"/>
    </source>
</evidence>
<dbReference type="RefSeq" id="WP_189640331.1">
    <property type="nucleotide sequence ID" value="NZ_BMZF01000004.1"/>
</dbReference>
<gene>
    <name evidence="3" type="ORF">GCM10008927_17410</name>
</gene>
<protein>
    <submittedName>
        <fullName evidence="3">Uncharacterized protein</fullName>
    </submittedName>
</protein>
<keyword evidence="2" id="KW-0732">Signal</keyword>
<reference evidence="4" key="1">
    <citation type="journal article" date="2019" name="Int. J. Syst. Evol. Microbiol.">
        <title>The Global Catalogue of Microorganisms (GCM) 10K type strain sequencing project: providing services to taxonomists for standard genome sequencing and annotation.</title>
        <authorList>
            <consortium name="The Broad Institute Genomics Platform"/>
            <consortium name="The Broad Institute Genome Sequencing Center for Infectious Disease"/>
            <person name="Wu L."/>
            <person name="Ma J."/>
        </authorList>
    </citation>
    <scope>NUCLEOTIDE SEQUENCE [LARGE SCALE GENOMIC DNA]</scope>
    <source>
        <strain evidence="4">KCTC 32465</strain>
    </source>
</reference>
<proteinExistence type="predicted"/>
<name>A0ABQ3D0E9_9RHOB</name>
<evidence type="ECO:0000313" key="3">
    <source>
        <dbReference type="EMBL" id="GHA52461.1"/>
    </source>
</evidence>
<comment type="caution">
    <text evidence="3">The sequence shown here is derived from an EMBL/GenBank/DDBJ whole genome shotgun (WGS) entry which is preliminary data.</text>
</comment>
<dbReference type="EMBL" id="BMZF01000004">
    <property type="protein sequence ID" value="GHA52461.1"/>
    <property type="molecule type" value="Genomic_DNA"/>
</dbReference>
<feature type="chain" id="PRO_5047281907" evidence="2">
    <location>
        <begin position="26"/>
        <end position="222"/>
    </location>
</feature>